<protein>
    <submittedName>
        <fullName evidence="2">Uncharacterized protein</fullName>
    </submittedName>
</protein>
<dbReference type="AlphaFoldDB" id="Q2AAA6"/>
<organism evidence="2">
    <name type="scientific">Asparagus officinalis</name>
    <name type="common">Garden asparagus</name>
    <dbReference type="NCBI Taxonomy" id="4686"/>
    <lineage>
        <taxon>Eukaryota</taxon>
        <taxon>Viridiplantae</taxon>
        <taxon>Streptophyta</taxon>
        <taxon>Embryophyta</taxon>
        <taxon>Tracheophyta</taxon>
        <taxon>Spermatophyta</taxon>
        <taxon>Magnoliopsida</taxon>
        <taxon>Liliopsida</taxon>
        <taxon>Asparagales</taxon>
        <taxon>Asparagaceae</taxon>
        <taxon>Asparagoideae</taxon>
        <taxon>Asparagus</taxon>
    </lineage>
</organism>
<dbReference type="EMBL" id="AC183433">
    <property type="protein sequence ID" value="ABD63082.1"/>
    <property type="molecule type" value="Genomic_DNA"/>
</dbReference>
<keyword evidence="1" id="KW-0175">Coiled coil</keyword>
<accession>Q2AAA6</accession>
<evidence type="ECO:0000313" key="2">
    <source>
        <dbReference type="EMBL" id="ABD63082.1"/>
    </source>
</evidence>
<evidence type="ECO:0000256" key="1">
    <source>
        <dbReference type="SAM" id="Coils"/>
    </source>
</evidence>
<feature type="coiled-coil region" evidence="1">
    <location>
        <begin position="11"/>
        <end position="87"/>
    </location>
</feature>
<reference evidence="2" key="1">
    <citation type="submission" date="2006-03" db="EMBL/GenBank/DDBJ databases">
        <title>Comparative Sequence and Genetic Analyses of Asparagus BACs Reveal No Microsynteny with Onion or Rice.</title>
        <authorList>
            <person name="Jernej J."/>
            <person name="Telgmann A."/>
            <person name="Jung C."/>
            <person name="Cheung F."/>
            <person name="Havey M.J."/>
            <person name="Town C.D."/>
        </authorList>
    </citation>
    <scope>NUCLEOTIDE SEQUENCE</scope>
</reference>
<proteinExistence type="predicted"/>
<gene>
    <name evidence="2" type="ORF">17.t00009</name>
</gene>
<sequence>MQLLRQSDDSLLELEHEVLEKKQKVKELGEVSEKLSSENKKVVDIERNQQRLVESYRVALVDIQAKLSKAENELKSATERRQTLATQQEEHQTLLQAESDDLERLSNAISNVKVPSDDDLRKKAMDEFHGPTKALILLLTSINNYFKGVASLYNSSTFYWNEEDADPMLRACGISISTQFTQADGWVLLTPKLKVGH</sequence>
<name>Q2AAA6_ASPOF</name>